<evidence type="ECO:0000259" key="10">
    <source>
        <dbReference type="PROSITE" id="PS51760"/>
    </source>
</evidence>
<keyword evidence="4" id="KW-0732">Signal</keyword>
<dbReference type="SUPFAM" id="SSF51445">
    <property type="entry name" value="(Trans)glycosidases"/>
    <property type="match status" value="1"/>
</dbReference>
<keyword evidence="7 9" id="KW-0326">Glycosidase</keyword>
<dbReference type="PRINTS" id="PR00134">
    <property type="entry name" value="GLHYDRLASE10"/>
</dbReference>
<dbReference type="SMART" id="SM00633">
    <property type="entry name" value="Glyco_10"/>
    <property type="match status" value="1"/>
</dbReference>
<dbReference type="InterPro" id="IPR017853">
    <property type="entry name" value="GH"/>
</dbReference>
<evidence type="ECO:0000256" key="6">
    <source>
        <dbReference type="ARBA" id="ARBA00023277"/>
    </source>
</evidence>
<name>A0A327M598_9PROT</name>
<evidence type="ECO:0000256" key="1">
    <source>
        <dbReference type="ARBA" id="ARBA00000681"/>
    </source>
</evidence>
<evidence type="ECO:0000256" key="3">
    <source>
        <dbReference type="ARBA" id="ARBA00022651"/>
    </source>
</evidence>
<proteinExistence type="inferred from homology"/>
<evidence type="ECO:0000313" key="12">
    <source>
        <dbReference type="Proteomes" id="UP000249065"/>
    </source>
</evidence>
<dbReference type="PROSITE" id="PS51760">
    <property type="entry name" value="GH10_2"/>
    <property type="match status" value="1"/>
</dbReference>
<dbReference type="GO" id="GO:0031176">
    <property type="term" value="F:endo-1,4-beta-xylanase activity"/>
    <property type="evidence" value="ECO:0007669"/>
    <property type="project" value="UniProtKB-EC"/>
</dbReference>
<organism evidence="11 12">
    <name type="scientific">Roseicella frigidaeris</name>
    <dbReference type="NCBI Taxonomy" id="2230885"/>
    <lineage>
        <taxon>Bacteria</taxon>
        <taxon>Pseudomonadati</taxon>
        <taxon>Pseudomonadota</taxon>
        <taxon>Alphaproteobacteria</taxon>
        <taxon>Acetobacterales</taxon>
        <taxon>Roseomonadaceae</taxon>
        <taxon>Roseicella</taxon>
    </lineage>
</organism>
<evidence type="ECO:0000256" key="5">
    <source>
        <dbReference type="ARBA" id="ARBA00022801"/>
    </source>
</evidence>
<evidence type="ECO:0000256" key="2">
    <source>
        <dbReference type="ARBA" id="ARBA00007495"/>
    </source>
</evidence>
<dbReference type="RefSeq" id="WP_111470714.1">
    <property type="nucleotide sequence ID" value="NZ_QLIX01000011.1"/>
</dbReference>
<evidence type="ECO:0000313" key="11">
    <source>
        <dbReference type="EMBL" id="RAI58080.1"/>
    </source>
</evidence>
<protein>
    <recommendedName>
        <fullName evidence="9">Beta-xylanase</fullName>
        <ecNumber evidence="9">3.2.1.8</ecNumber>
    </recommendedName>
</protein>
<dbReference type="InterPro" id="IPR044846">
    <property type="entry name" value="GH10"/>
</dbReference>
<comment type="catalytic activity">
    <reaction evidence="1 9">
        <text>Endohydrolysis of (1-&gt;4)-beta-D-xylosidic linkages in xylans.</text>
        <dbReference type="EC" id="3.2.1.8"/>
    </reaction>
</comment>
<feature type="domain" description="GH10" evidence="10">
    <location>
        <begin position="10"/>
        <end position="340"/>
    </location>
</feature>
<keyword evidence="8 9" id="KW-0624">Polysaccharide degradation</keyword>
<dbReference type="Pfam" id="PF00331">
    <property type="entry name" value="Glyco_hydro_10"/>
    <property type="match status" value="1"/>
</dbReference>
<dbReference type="PANTHER" id="PTHR31490">
    <property type="entry name" value="GLYCOSYL HYDROLASE"/>
    <property type="match status" value="1"/>
</dbReference>
<evidence type="ECO:0000256" key="4">
    <source>
        <dbReference type="ARBA" id="ARBA00022729"/>
    </source>
</evidence>
<dbReference type="EC" id="3.2.1.8" evidence="9"/>
<dbReference type="Proteomes" id="UP000249065">
    <property type="component" value="Unassembled WGS sequence"/>
</dbReference>
<keyword evidence="5 9" id="KW-0378">Hydrolase</keyword>
<keyword evidence="3" id="KW-0858">Xylan degradation</keyword>
<dbReference type="AlphaFoldDB" id="A0A327M598"/>
<evidence type="ECO:0000256" key="8">
    <source>
        <dbReference type="ARBA" id="ARBA00023326"/>
    </source>
</evidence>
<dbReference type="OrthoDB" id="9815836at2"/>
<dbReference type="Gene3D" id="3.20.20.80">
    <property type="entry name" value="Glycosidases"/>
    <property type="match status" value="1"/>
</dbReference>
<evidence type="ECO:0000256" key="7">
    <source>
        <dbReference type="ARBA" id="ARBA00023295"/>
    </source>
</evidence>
<keyword evidence="12" id="KW-1185">Reference proteome</keyword>
<sequence>MPGEGLGARARRAGILFGTAVDSGRLQDAGYARQIQAEARLLVPEWEGKWAALQPEEGRFDFAPLGTLLDFASRHGQQLRGHALVWHQAMPAWLTTALASGPARSHGVLVAHLDAVLARTAPAIRDWDVVNEAVANPGGPFLDETPAIGELRDTPWLRALGPDYVALAFRLARERDPTLRLTYNDYGLEGDTPFAEEKRRRVLRLLRRMVEAKVPVDALGLQAHLQLDEPFRPEPFAAFLQEVRSLGLALLVTELDVREARAIPAELAARDALVATRVRAVVGTALEAGCRTVLTWGLSDRDSWLVRDREVARRDGATHRGLPLDAEGRRKPMWQALADAFAGRGG</sequence>
<gene>
    <name evidence="11" type="ORF">DOO78_15205</name>
</gene>
<dbReference type="GO" id="GO:0045493">
    <property type="term" value="P:xylan catabolic process"/>
    <property type="evidence" value="ECO:0007669"/>
    <property type="project" value="UniProtKB-KW"/>
</dbReference>
<comment type="similarity">
    <text evidence="2 9">Belongs to the glycosyl hydrolase 10 (cellulase F) family.</text>
</comment>
<accession>A0A327M598</accession>
<dbReference type="PANTHER" id="PTHR31490:SF88">
    <property type="entry name" value="BETA-XYLANASE"/>
    <property type="match status" value="1"/>
</dbReference>
<evidence type="ECO:0000256" key="9">
    <source>
        <dbReference type="RuleBase" id="RU361174"/>
    </source>
</evidence>
<dbReference type="InterPro" id="IPR001000">
    <property type="entry name" value="GH10_dom"/>
</dbReference>
<reference evidence="12" key="1">
    <citation type="submission" date="2018-06" db="EMBL/GenBank/DDBJ databases">
        <authorList>
            <person name="Khan S.A."/>
        </authorList>
    </citation>
    <scope>NUCLEOTIDE SEQUENCE [LARGE SCALE GENOMIC DNA]</scope>
    <source>
        <strain evidence="12">DB-1506</strain>
    </source>
</reference>
<comment type="caution">
    <text evidence="11">The sequence shown here is derived from an EMBL/GenBank/DDBJ whole genome shotgun (WGS) entry which is preliminary data.</text>
</comment>
<keyword evidence="6 9" id="KW-0119">Carbohydrate metabolism</keyword>
<dbReference type="EMBL" id="QLIX01000011">
    <property type="protein sequence ID" value="RAI58080.1"/>
    <property type="molecule type" value="Genomic_DNA"/>
</dbReference>